<dbReference type="AlphaFoldDB" id="A0A562U993"/>
<feature type="chain" id="PRO_5021856341" evidence="5">
    <location>
        <begin position="25"/>
        <end position="540"/>
    </location>
</feature>
<evidence type="ECO:0000259" key="7">
    <source>
        <dbReference type="Pfam" id="PF21365"/>
    </source>
</evidence>
<dbReference type="InterPro" id="IPR048395">
    <property type="entry name" value="Glyco_hydro_31_C"/>
</dbReference>
<evidence type="ECO:0000313" key="8">
    <source>
        <dbReference type="EMBL" id="TWJ02366.1"/>
    </source>
</evidence>
<protein>
    <submittedName>
        <fullName evidence="8">Alpha-glucosidase</fullName>
    </submittedName>
</protein>
<dbReference type="InterPro" id="IPR013780">
    <property type="entry name" value="Glyco_hydro_b"/>
</dbReference>
<dbReference type="Proteomes" id="UP000317010">
    <property type="component" value="Unassembled WGS sequence"/>
</dbReference>
<feature type="domain" description="Glycoside hydrolase family 31 TIM barrel" evidence="6">
    <location>
        <begin position="153"/>
        <end position="450"/>
    </location>
</feature>
<dbReference type="GO" id="GO:0005975">
    <property type="term" value="P:carbohydrate metabolic process"/>
    <property type="evidence" value="ECO:0007669"/>
    <property type="project" value="InterPro"/>
</dbReference>
<keyword evidence="9" id="KW-1185">Reference proteome</keyword>
<accession>A0A562U993</accession>
<evidence type="ECO:0000313" key="9">
    <source>
        <dbReference type="Proteomes" id="UP000317010"/>
    </source>
</evidence>
<dbReference type="PANTHER" id="PTHR43053:SF4">
    <property type="entry name" value="MYOGENESIS-REGULATING GLYCOSIDASE"/>
    <property type="match status" value="1"/>
</dbReference>
<evidence type="ECO:0000259" key="6">
    <source>
        <dbReference type="Pfam" id="PF01055"/>
    </source>
</evidence>
<evidence type="ECO:0000256" key="1">
    <source>
        <dbReference type="ARBA" id="ARBA00007806"/>
    </source>
</evidence>
<dbReference type="OrthoDB" id="176168at2"/>
<keyword evidence="5" id="KW-0732">Signal</keyword>
<feature type="domain" description="Glycosyl hydrolase family 31 C-terminal" evidence="7">
    <location>
        <begin position="460"/>
        <end position="536"/>
    </location>
</feature>
<keyword evidence="2 4" id="KW-0378">Hydrolase</keyword>
<dbReference type="InterPro" id="IPR017853">
    <property type="entry name" value="GH"/>
</dbReference>
<dbReference type="CDD" id="cd06592">
    <property type="entry name" value="GH31_NET37"/>
    <property type="match status" value="1"/>
</dbReference>
<dbReference type="EMBL" id="VLLI01000003">
    <property type="protein sequence ID" value="TWJ02366.1"/>
    <property type="molecule type" value="Genomic_DNA"/>
</dbReference>
<comment type="similarity">
    <text evidence="1 4">Belongs to the glycosyl hydrolase 31 family.</text>
</comment>
<evidence type="ECO:0000256" key="3">
    <source>
        <dbReference type="ARBA" id="ARBA00023295"/>
    </source>
</evidence>
<evidence type="ECO:0000256" key="2">
    <source>
        <dbReference type="ARBA" id="ARBA00022801"/>
    </source>
</evidence>
<evidence type="ECO:0000256" key="4">
    <source>
        <dbReference type="RuleBase" id="RU361185"/>
    </source>
</evidence>
<dbReference type="GO" id="GO:0004553">
    <property type="term" value="F:hydrolase activity, hydrolyzing O-glycosyl compounds"/>
    <property type="evidence" value="ECO:0007669"/>
    <property type="project" value="InterPro"/>
</dbReference>
<reference evidence="8 9" key="1">
    <citation type="submission" date="2019-07" db="EMBL/GenBank/DDBJ databases">
        <title>Genomic Encyclopedia of Archaeal and Bacterial Type Strains, Phase II (KMG-II): from individual species to whole genera.</title>
        <authorList>
            <person name="Goeker M."/>
        </authorList>
    </citation>
    <scope>NUCLEOTIDE SEQUENCE [LARGE SCALE GENOMIC DNA]</scope>
    <source>
        <strain evidence="8 9">ATCC BAA-1854</strain>
    </source>
</reference>
<proteinExistence type="inferred from homology"/>
<gene>
    <name evidence="8" type="ORF">JN11_01338</name>
</gene>
<dbReference type="SUPFAM" id="SSF51011">
    <property type="entry name" value="Glycosyl hydrolase domain"/>
    <property type="match status" value="1"/>
</dbReference>
<dbReference type="SUPFAM" id="SSF51445">
    <property type="entry name" value="(Trans)glycosidases"/>
    <property type="match status" value="1"/>
</dbReference>
<organism evidence="8 9">
    <name type="scientific">Mucilaginibacter frigoritolerans</name>
    <dbReference type="NCBI Taxonomy" id="652788"/>
    <lineage>
        <taxon>Bacteria</taxon>
        <taxon>Pseudomonadati</taxon>
        <taxon>Bacteroidota</taxon>
        <taxon>Sphingobacteriia</taxon>
        <taxon>Sphingobacteriales</taxon>
        <taxon>Sphingobacteriaceae</taxon>
        <taxon>Mucilaginibacter</taxon>
    </lineage>
</organism>
<dbReference type="Pfam" id="PF21365">
    <property type="entry name" value="Glyco_hydro_31_3rd"/>
    <property type="match status" value="1"/>
</dbReference>
<feature type="signal peptide" evidence="5">
    <location>
        <begin position="1"/>
        <end position="24"/>
    </location>
</feature>
<dbReference type="PANTHER" id="PTHR43053">
    <property type="entry name" value="GLYCOSIDASE FAMILY 31"/>
    <property type="match status" value="1"/>
</dbReference>
<dbReference type="Pfam" id="PF01055">
    <property type="entry name" value="Glyco_hydro_31_2nd"/>
    <property type="match status" value="1"/>
</dbReference>
<evidence type="ECO:0000256" key="5">
    <source>
        <dbReference type="SAM" id="SignalP"/>
    </source>
</evidence>
<dbReference type="InterPro" id="IPR000322">
    <property type="entry name" value="Glyco_hydro_31_TIM"/>
</dbReference>
<keyword evidence="3 4" id="KW-0326">Glycosidase</keyword>
<dbReference type="Gene3D" id="3.20.20.80">
    <property type="entry name" value="Glycosidases"/>
    <property type="match status" value="1"/>
</dbReference>
<dbReference type="Gene3D" id="2.60.40.1180">
    <property type="entry name" value="Golgi alpha-mannosidase II"/>
    <property type="match status" value="1"/>
</dbReference>
<dbReference type="InterPro" id="IPR050985">
    <property type="entry name" value="Alpha-glycosidase_related"/>
</dbReference>
<sequence>MTIKKLAKQIVTASLIILPFFSEAQQIGQEQHFKILKGEQWYGGTVDEGSQAPYQAGYNFDLFRNNNDNQSAPLLLSSSGRYIWSNQPFKFSISKDEVIISDNLDSVTMHTSGKTLADAFNSASHAQFKASGLMPDSLLFASPQYNTWIELVYNQNQTDILKYAHSIIDNGFPPGVLMIDDNWADYYGKFAFRKDRFPDAKQMITELHQMGFKVMVWVSPFISSDTQIFRELNDNRLLIMDSKGDKDLKWQDASKPAIISWWNGYSSCLDFTNPAAQTWYRGQLDSMMSNYGVDGFKFDAGDIEFYTGDILTYQKKNANEQCELWGSMGAYFKLNEYRAMWKRGGQPLAERLRDKKHNWTDLKKLIPNITAAGLLGYQFTCPDMIGGGEYGSFIGLAKYDQDLVVRSAECSALMPMMQFSVAPWRILDKEHLAAVKTAVQIRKKYTPYILQTVKESAKSGEPVIRNLEYVFPGQDLSAIKDQFMLGNRLMVAPVLDKTTTRTIVFPKGKWKGQDGKIFKGPLKATINAAIGELPAFDKID</sequence>
<name>A0A562U993_9SPHI</name>
<comment type="caution">
    <text evidence="8">The sequence shown here is derived from an EMBL/GenBank/DDBJ whole genome shotgun (WGS) entry which is preliminary data.</text>
</comment>